<gene>
    <name evidence="3" type="ORF">SAMN05660909_03256</name>
</gene>
<name>A0A1H4DQ37_9BACT</name>
<dbReference type="RefSeq" id="WP_089762997.1">
    <property type="nucleotide sequence ID" value="NZ_BKAT01000023.1"/>
</dbReference>
<evidence type="ECO:0000259" key="2">
    <source>
        <dbReference type="Pfam" id="PF16409"/>
    </source>
</evidence>
<evidence type="ECO:0000313" key="3">
    <source>
        <dbReference type="EMBL" id="SEA74629.1"/>
    </source>
</evidence>
<feature type="chain" id="PRO_5011490700" description="DUF5017 domain-containing protein" evidence="1">
    <location>
        <begin position="20"/>
        <end position="318"/>
    </location>
</feature>
<dbReference type="STRING" id="408074.SAMN05660909_03256"/>
<dbReference type="AlphaFoldDB" id="A0A1H4DQ37"/>
<keyword evidence="1" id="KW-0732">Signal</keyword>
<proteinExistence type="predicted"/>
<reference evidence="4" key="1">
    <citation type="submission" date="2016-10" db="EMBL/GenBank/DDBJ databases">
        <authorList>
            <person name="Varghese N."/>
            <person name="Submissions S."/>
        </authorList>
    </citation>
    <scope>NUCLEOTIDE SEQUENCE [LARGE SCALE GENOMIC DNA]</scope>
    <source>
        <strain evidence="4">DSM 23920</strain>
    </source>
</reference>
<dbReference type="EMBL" id="FNRL01000014">
    <property type="protein sequence ID" value="SEA74629.1"/>
    <property type="molecule type" value="Genomic_DNA"/>
</dbReference>
<dbReference type="OrthoDB" id="1082472at2"/>
<sequence>MKKNIPAFIVSLALLSACSKDLPVKSLSFTAAATNTTLQLGDTAIFNFTGEPDFISFYSGETGHRYAYRNRTTAEGKPVLSFTSARANGNQSNSLQLMISSGFTGVKTEDTAATVAAIQAGNWTDITSRAILSTGSAKPSGEIDLSDFAGSGKPVYIAFRHNGYKGSAYSKWTITEFEVTNNLPDNTSYLIANMAAPTTEILNYGVSTYSPGFVAATVTGPYKWVISAGKSLVITGATSPATATDDSENWAIIGPIDLRKVTPDLGLPIKMISENMEKFPFKYQYPAAGSYEATFEASNANAGGVKSAVQSVKITVNE</sequence>
<feature type="signal peptide" evidence="1">
    <location>
        <begin position="1"/>
        <end position="19"/>
    </location>
</feature>
<organism evidence="3 4">
    <name type="scientific">Chitinophaga terrae</name>
    <name type="common">ex Kim and Jung 2007</name>
    <dbReference type="NCBI Taxonomy" id="408074"/>
    <lineage>
        <taxon>Bacteria</taxon>
        <taxon>Pseudomonadati</taxon>
        <taxon>Bacteroidota</taxon>
        <taxon>Chitinophagia</taxon>
        <taxon>Chitinophagales</taxon>
        <taxon>Chitinophagaceae</taxon>
        <taxon>Chitinophaga</taxon>
    </lineage>
</organism>
<evidence type="ECO:0000256" key="1">
    <source>
        <dbReference type="SAM" id="SignalP"/>
    </source>
</evidence>
<dbReference type="Pfam" id="PF16409">
    <property type="entry name" value="DUF5017"/>
    <property type="match status" value="1"/>
</dbReference>
<dbReference type="PROSITE" id="PS51257">
    <property type="entry name" value="PROKAR_LIPOPROTEIN"/>
    <property type="match status" value="1"/>
</dbReference>
<accession>A0A1H4DQ37</accession>
<evidence type="ECO:0000313" key="4">
    <source>
        <dbReference type="Proteomes" id="UP000199656"/>
    </source>
</evidence>
<dbReference type="InterPro" id="IPR032185">
    <property type="entry name" value="DUF5017"/>
</dbReference>
<feature type="domain" description="DUF5017" evidence="2">
    <location>
        <begin position="17"/>
        <end position="195"/>
    </location>
</feature>
<keyword evidence="4" id="KW-1185">Reference proteome</keyword>
<protein>
    <recommendedName>
        <fullName evidence="2">DUF5017 domain-containing protein</fullName>
    </recommendedName>
</protein>
<dbReference type="Proteomes" id="UP000199656">
    <property type="component" value="Unassembled WGS sequence"/>
</dbReference>